<dbReference type="SMART" id="SM00477">
    <property type="entry name" value="NUC"/>
    <property type="match status" value="1"/>
</dbReference>
<accession>A0A5B9R9G5</accession>
<dbReference type="Gene3D" id="3.40.570.10">
    <property type="entry name" value="Extracellular Endonuclease, subunit A"/>
    <property type="match status" value="1"/>
</dbReference>
<dbReference type="SUPFAM" id="SSF54060">
    <property type="entry name" value="His-Me finger endonucleases"/>
    <property type="match status" value="1"/>
</dbReference>
<dbReference type="GO" id="GO:0004519">
    <property type="term" value="F:endonuclease activity"/>
    <property type="evidence" value="ECO:0007669"/>
    <property type="project" value="TreeGrafter"/>
</dbReference>
<keyword evidence="5" id="KW-0378">Hydrolase</keyword>
<reference evidence="5 6" key="1">
    <citation type="submission" date="2019-08" db="EMBL/GenBank/DDBJ databases">
        <title>Deep-cultivation of Planctomycetes and their phenomic and genomic characterization uncovers novel biology.</title>
        <authorList>
            <person name="Wiegand S."/>
            <person name="Jogler M."/>
            <person name="Boedeker C."/>
            <person name="Pinto D."/>
            <person name="Vollmers J."/>
            <person name="Rivas-Marin E."/>
            <person name="Kohn T."/>
            <person name="Peeters S.H."/>
            <person name="Heuer A."/>
            <person name="Rast P."/>
            <person name="Oberbeckmann S."/>
            <person name="Bunk B."/>
            <person name="Jeske O."/>
            <person name="Meyerdierks A."/>
            <person name="Storesund J.E."/>
            <person name="Kallscheuer N."/>
            <person name="Luecker S."/>
            <person name="Lage O.M."/>
            <person name="Pohl T."/>
            <person name="Merkel B.J."/>
            <person name="Hornburger P."/>
            <person name="Mueller R.-W."/>
            <person name="Bruemmer F."/>
            <person name="Labrenz M."/>
            <person name="Spormann A.M."/>
            <person name="Op den Camp H."/>
            <person name="Overmann J."/>
            <person name="Amann R."/>
            <person name="Jetten M.S.M."/>
            <person name="Mascher T."/>
            <person name="Medema M.H."/>
            <person name="Devos D.P."/>
            <person name="Kaster A.-K."/>
            <person name="Ovreas L."/>
            <person name="Rohde M."/>
            <person name="Galperin M.Y."/>
            <person name="Jogler C."/>
        </authorList>
    </citation>
    <scope>NUCLEOTIDE SEQUENCE [LARGE SCALE GENOMIC DNA]</scope>
    <source>
        <strain evidence="5 6">UC8</strain>
    </source>
</reference>
<dbReference type="OrthoDB" id="9801679at2"/>
<dbReference type="KEGG" id="rul:UC8_55130"/>
<dbReference type="GO" id="GO:0016787">
    <property type="term" value="F:hydrolase activity"/>
    <property type="evidence" value="ECO:0007669"/>
    <property type="project" value="UniProtKB-KW"/>
</dbReference>
<dbReference type="PANTHER" id="PTHR13966">
    <property type="entry name" value="ENDONUCLEASE RELATED"/>
    <property type="match status" value="1"/>
</dbReference>
<keyword evidence="2" id="KW-0479">Metal-binding</keyword>
<evidence type="ECO:0000259" key="4">
    <source>
        <dbReference type="SMART" id="SM00892"/>
    </source>
</evidence>
<dbReference type="Pfam" id="PF01223">
    <property type="entry name" value="Endonuclease_NS"/>
    <property type="match status" value="1"/>
</dbReference>
<dbReference type="InterPro" id="IPR001604">
    <property type="entry name" value="Endo_G_ENPP1-like_dom"/>
</dbReference>
<sequence>MDNTIVHPSCAHLAHLVDLFVFKGAPANKDPDRQVQILVNHGYVVGFCPDRRQPLWSAYRVAGTKRDIDFDRPHLYYADKRLDQDVRLSSATFGRKDGIGYHVGHMTPNHVINRQFGRLAQMETFLMSNMSPQRGTLNTGVWLRLEDKIRNIEDTSGKDHIWAIAGPIFGPEPDSITRVDGISVPIPEAYFCITVDPFRYPWDRQSNVDVACFRIPQDADRATPLEHFLRDLEEIEEETNLEFFRGWDHSIGESVGAEGVDSPWLRHRLLRQI</sequence>
<dbReference type="PANTHER" id="PTHR13966:SF5">
    <property type="entry name" value="ENDONUCLEASE G, MITOCHONDRIAL"/>
    <property type="match status" value="1"/>
</dbReference>
<feature type="active site" description="Proton acceptor" evidence="1">
    <location>
        <position position="105"/>
    </location>
</feature>
<dbReference type="RefSeq" id="WP_068129737.1">
    <property type="nucleotide sequence ID" value="NZ_CP042914.1"/>
</dbReference>
<evidence type="ECO:0000259" key="3">
    <source>
        <dbReference type="SMART" id="SM00477"/>
    </source>
</evidence>
<feature type="domain" description="DNA/RNA non-specific endonuclease/pyrophosphatase/phosphodiesterase" evidence="4">
    <location>
        <begin position="39"/>
        <end position="250"/>
    </location>
</feature>
<dbReference type="InterPro" id="IPR044929">
    <property type="entry name" value="DNA/RNA_non-sp_Endonuclease_sf"/>
</dbReference>
<dbReference type="Proteomes" id="UP000325286">
    <property type="component" value="Chromosome"/>
</dbReference>
<evidence type="ECO:0000256" key="2">
    <source>
        <dbReference type="PIRSR" id="PIRSR640255-2"/>
    </source>
</evidence>
<dbReference type="GO" id="GO:0046872">
    <property type="term" value="F:metal ion binding"/>
    <property type="evidence" value="ECO:0007669"/>
    <property type="project" value="UniProtKB-KW"/>
</dbReference>
<feature type="domain" description="ENPP1-3/EXOG-like endonuclease/phosphodiesterase" evidence="3">
    <location>
        <begin position="40"/>
        <end position="250"/>
    </location>
</feature>
<evidence type="ECO:0000256" key="1">
    <source>
        <dbReference type="PIRSR" id="PIRSR640255-1"/>
    </source>
</evidence>
<dbReference type="InterPro" id="IPR040255">
    <property type="entry name" value="Non-specific_endonuclease"/>
</dbReference>
<proteinExistence type="predicted"/>
<dbReference type="EC" id="3.1.30.-" evidence="5"/>
<evidence type="ECO:0000313" key="5">
    <source>
        <dbReference type="EMBL" id="QEG43463.1"/>
    </source>
</evidence>
<dbReference type="InterPro" id="IPR044925">
    <property type="entry name" value="His-Me_finger_sf"/>
</dbReference>
<dbReference type="EMBL" id="CP042914">
    <property type="protein sequence ID" value="QEG43463.1"/>
    <property type="molecule type" value="Genomic_DNA"/>
</dbReference>
<protein>
    <submittedName>
        <fullName evidence="5">Nuclease</fullName>
        <ecNumber evidence="5">3.1.30.-</ecNumber>
    </submittedName>
</protein>
<dbReference type="SMART" id="SM00892">
    <property type="entry name" value="Endonuclease_NS"/>
    <property type="match status" value="1"/>
</dbReference>
<dbReference type="AlphaFoldDB" id="A0A5B9R9G5"/>
<name>A0A5B9R9G5_9BACT</name>
<dbReference type="GO" id="GO:0003676">
    <property type="term" value="F:nucleic acid binding"/>
    <property type="evidence" value="ECO:0007669"/>
    <property type="project" value="InterPro"/>
</dbReference>
<keyword evidence="6" id="KW-1185">Reference proteome</keyword>
<feature type="binding site" evidence="2">
    <location>
        <position position="138"/>
    </location>
    <ligand>
        <name>Mg(2+)</name>
        <dbReference type="ChEBI" id="CHEBI:18420"/>
        <note>catalytic</note>
    </ligand>
</feature>
<evidence type="ECO:0000313" key="6">
    <source>
        <dbReference type="Proteomes" id="UP000325286"/>
    </source>
</evidence>
<organism evidence="5 6">
    <name type="scientific">Roseimaritima ulvae</name>
    <dbReference type="NCBI Taxonomy" id="980254"/>
    <lineage>
        <taxon>Bacteria</taxon>
        <taxon>Pseudomonadati</taxon>
        <taxon>Planctomycetota</taxon>
        <taxon>Planctomycetia</taxon>
        <taxon>Pirellulales</taxon>
        <taxon>Pirellulaceae</taxon>
        <taxon>Roseimaritima</taxon>
    </lineage>
</organism>
<gene>
    <name evidence="5" type="primary">nucA</name>
    <name evidence="5" type="ORF">UC8_55130</name>
</gene>
<dbReference type="InterPro" id="IPR020821">
    <property type="entry name" value="ENPP1-3/EXOG-like_nuc-like"/>
</dbReference>